<feature type="transmembrane region" description="Helical" evidence="6">
    <location>
        <begin position="228"/>
        <end position="249"/>
    </location>
</feature>
<keyword evidence="2" id="KW-0813">Transport</keyword>
<dbReference type="GO" id="GO:0022857">
    <property type="term" value="F:transmembrane transporter activity"/>
    <property type="evidence" value="ECO:0007669"/>
    <property type="project" value="InterPro"/>
</dbReference>
<evidence type="ECO:0000256" key="1">
    <source>
        <dbReference type="ARBA" id="ARBA00004141"/>
    </source>
</evidence>
<feature type="transmembrane region" description="Helical" evidence="6">
    <location>
        <begin position="283"/>
        <end position="308"/>
    </location>
</feature>
<comment type="subcellular location">
    <subcellularLocation>
        <location evidence="1">Membrane</location>
        <topology evidence="1">Multi-pass membrane protein</topology>
    </subcellularLocation>
</comment>
<dbReference type="PANTHER" id="PTHR23504">
    <property type="entry name" value="MAJOR FACILITATOR SUPERFAMILY DOMAIN-CONTAINING PROTEIN 10"/>
    <property type="match status" value="1"/>
</dbReference>
<evidence type="ECO:0000256" key="4">
    <source>
        <dbReference type="ARBA" id="ARBA00022989"/>
    </source>
</evidence>
<dbReference type="GO" id="GO:0016020">
    <property type="term" value="C:membrane"/>
    <property type="evidence" value="ECO:0007669"/>
    <property type="project" value="UniProtKB-SubCell"/>
</dbReference>
<dbReference type="OrthoDB" id="441167at2759"/>
<evidence type="ECO:0000313" key="8">
    <source>
        <dbReference type="EMBL" id="KAF4683447.1"/>
    </source>
</evidence>
<dbReference type="EMBL" id="JABANP010000366">
    <property type="protein sequence ID" value="KAF4683447.1"/>
    <property type="molecule type" value="Genomic_DNA"/>
</dbReference>
<feature type="transmembrane region" description="Helical" evidence="6">
    <location>
        <begin position="256"/>
        <end position="277"/>
    </location>
</feature>
<feature type="domain" description="Major facilitator superfamily (MFS) profile" evidence="7">
    <location>
        <begin position="1"/>
        <end position="376"/>
    </location>
</feature>
<dbReference type="Pfam" id="PF07690">
    <property type="entry name" value="MFS_1"/>
    <property type="match status" value="1"/>
</dbReference>
<gene>
    <name evidence="8" type="ORF">FOZ60_009106</name>
</gene>
<reference evidence="8 9" key="1">
    <citation type="submission" date="2020-04" db="EMBL/GenBank/DDBJ databases">
        <title>Perkinsus olseni comparative genomics.</title>
        <authorList>
            <person name="Bogema D.R."/>
        </authorList>
    </citation>
    <scope>NUCLEOTIDE SEQUENCE [LARGE SCALE GENOMIC DNA]</scope>
    <source>
        <strain evidence="8">00978-12</strain>
    </source>
</reference>
<dbReference type="Gene3D" id="1.20.1250.20">
    <property type="entry name" value="MFS general substrate transporter like domains"/>
    <property type="match status" value="1"/>
</dbReference>
<feature type="transmembrane region" description="Helical" evidence="6">
    <location>
        <begin position="189"/>
        <end position="208"/>
    </location>
</feature>
<evidence type="ECO:0000256" key="2">
    <source>
        <dbReference type="ARBA" id="ARBA00022448"/>
    </source>
</evidence>
<feature type="transmembrane region" description="Helical" evidence="6">
    <location>
        <begin position="349"/>
        <end position="372"/>
    </location>
</feature>
<dbReference type="PROSITE" id="PS50850">
    <property type="entry name" value="MFS"/>
    <property type="match status" value="1"/>
</dbReference>
<evidence type="ECO:0000259" key="7">
    <source>
        <dbReference type="PROSITE" id="PS50850"/>
    </source>
</evidence>
<dbReference type="InterPro" id="IPR011701">
    <property type="entry name" value="MFS"/>
</dbReference>
<name>A0A7J6NJ22_PEROL</name>
<dbReference type="AlphaFoldDB" id="A0A7J6NJ22"/>
<comment type="caution">
    <text evidence="8">The sequence shown here is derived from an EMBL/GenBank/DDBJ whole genome shotgun (WGS) entry which is preliminary data.</text>
</comment>
<dbReference type="InterPro" id="IPR036259">
    <property type="entry name" value="MFS_trans_sf"/>
</dbReference>
<keyword evidence="4 6" id="KW-1133">Transmembrane helix</keyword>
<accession>A0A7J6NJ22</accession>
<evidence type="ECO:0000256" key="5">
    <source>
        <dbReference type="ARBA" id="ARBA00023136"/>
    </source>
</evidence>
<organism evidence="8 9">
    <name type="scientific">Perkinsus olseni</name>
    <name type="common">Perkinsus atlanticus</name>
    <dbReference type="NCBI Taxonomy" id="32597"/>
    <lineage>
        <taxon>Eukaryota</taxon>
        <taxon>Sar</taxon>
        <taxon>Alveolata</taxon>
        <taxon>Perkinsozoa</taxon>
        <taxon>Perkinsea</taxon>
        <taxon>Perkinsida</taxon>
        <taxon>Perkinsidae</taxon>
        <taxon>Perkinsus</taxon>
    </lineage>
</organism>
<sequence length="417" mass="44994">MATSLITLAYILGRALSGSILGSISDFVGRWNIIVLCTFLTSVGFLLQALAWDYWSLIGFRLFTGLVGGTRPVVSVYISDWVKAPDMLTFWMSLMPVASSLASFVGPLLGGIVVQADTSEPLNSAYVGFVLNFAGFLLVFFYADKSPRDISENLSPAKLVAVIRGKACEKTPVKGEENDPESMRTPGPLVEWSGIIPFIMACGFVNMGTQGWSVLLVTMQQDIGFSSLAMGLISGWCGVWIMVGQLAFLPFAVNRLHWTMATLMVFGFAISTCIIVPPFAENIWVICAVGAIFSGGLPLANLGAFTMFPRLCDVAVKGRVMGLTSVCSNISKCVSILLCGVLYDVKKWIPYAMLLAVMILGVITGLVQTRLLPKALDHRRRMNLAIAAARTSRSRNNKSDLWLKSSSASLASGKPGT</sequence>
<evidence type="ECO:0000256" key="3">
    <source>
        <dbReference type="ARBA" id="ARBA00022692"/>
    </source>
</evidence>
<dbReference type="PANTHER" id="PTHR23504:SF15">
    <property type="entry name" value="MAJOR FACILITATOR SUPERFAMILY (MFS) PROFILE DOMAIN-CONTAINING PROTEIN"/>
    <property type="match status" value="1"/>
</dbReference>
<feature type="transmembrane region" description="Helical" evidence="6">
    <location>
        <begin position="125"/>
        <end position="143"/>
    </location>
</feature>
<evidence type="ECO:0000313" key="9">
    <source>
        <dbReference type="Proteomes" id="UP000541610"/>
    </source>
</evidence>
<protein>
    <recommendedName>
        <fullName evidence="7">Major facilitator superfamily (MFS) profile domain-containing protein</fullName>
    </recommendedName>
</protein>
<proteinExistence type="predicted"/>
<dbReference type="Proteomes" id="UP000541610">
    <property type="component" value="Unassembled WGS sequence"/>
</dbReference>
<feature type="transmembrane region" description="Helical" evidence="6">
    <location>
        <begin position="33"/>
        <end position="52"/>
    </location>
</feature>
<feature type="transmembrane region" description="Helical" evidence="6">
    <location>
        <begin position="320"/>
        <end position="343"/>
    </location>
</feature>
<evidence type="ECO:0000256" key="6">
    <source>
        <dbReference type="SAM" id="Phobius"/>
    </source>
</evidence>
<dbReference type="InterPro" id="IPR020846">
    <property type="entry name" value="MFS_dom"/>
</dbReference>
<feature type="transmembrane region" description="Helical" evidence="6">
    <location>
        <begin position="88"/>
        <end position="113"/>
    </location>
</feature>
<keyword evidence="3 6" id="KW-0812">Transmembrane</keyword>
<keyword evidence="5 6" id="KW-0472">Membrane</keyword>
<dbReference type="SUPFAM" id="SSF103473">
    <property type="entry name" value="MFS general substrate transporter"/>
    <property type="match status" value="1"/>
</dbReference>